<gene>
    <name evidence="7" type="ORF">ACFSJD_11995</name>
</gene>
<protein>
    <submittedName>
        <fullName evidence="7">C40 family peptidase</fullName>
    </submittedName>
</protein>
<dbReference type="Pfam" id="PF00877">
    <property type="entry name" value="NLPC_P60"/>
    <property type="match status" value="1"/>
</dbReference>
<evidence type="ECO:0000256" key="4">
    <source>
        <dbReference type="ARBA" id="ARBA00022807"/>
    </source>
</evidence>
<dbReference type="PANTHER" id="PTHR47359:SF3">
    <property type="entry name" value="NLP_P60 DOMAIN-CONTAINING PROTEIN-RELATED"/>
    <property type="match status" value="1"/>
</dbReference>
<dbReference type="PANTHER" id="PTHR47359">
    <property type="entry name" value="PEPTIDOGLYCAN DL-ENDOPEPTIDASE CWLO"/>
    <property type="match status" value="1"/>
</dbReference>
<keyword evidence="2" id="KW-0645">Protease</keyword>
<evidence type="ECO:0000313" key="8">
    <source>
        <dbReference type="Proteomes" id="UP001597114"/>
    </source>
</evidence>
<sequence>MSKHMPALATRFAITATAAAAAALVGVLPNATDTAVRSTPEAAAPDAAVPDAAPEALAPEAARATPARTTPTVDLPVRHVALSAPSRAGSAAVSHAMSKLGAPYRWGAAGPSAFDCSGLVTWAYKKVGISLPRTSRAMSRVGTPVAKSALRPGDLVFFYTPVSHVGIYIGGGKVVNASQPGTPVKVSNISGMPFNSARRV</sequence>
<dbReference type="Gene3D" id="3.90.1720.10">
    <property type="entry name" value="endopeptidase domain like (from Nostoc punctiforme)"/>
    <property type="match status" value="1"/>
</dbReference>
<name>A0ABW4ET37_9PSEU</name>
<dbReference type="InterPro" id="IPR038765">
    <property type="entry name" value="Papain-like_cys_pep_sf"/>
</dbReference>
<keyword evidence="3" id="KW-0378">Hydrolase</keyword>
<evidence type="ECO:0000256" key="5">
    <source>
        <dbReference type="SAM" id="SignalP"/>
    </source>
</evidence>
<dbReference type="Proteomes" id="UP001597114">
    <property type="component" value="Unassembled WGS sequence"/>
</dbReference>
<keyword evidence="5" id="KW-0732">Signal</keyword>
<feature type="signal peptide" evidence="5">
    <location>
        <begin position="1"/>
        <end position="22"/>
    </location>
</feature>
<dbReference type="InterPro" id="IPR051794">
    <property type="entry name" value="PG_Endopeptidase_C40"/>
</dbReference>
<keyword evidence="8" id="KW-1185">Reference proteome</keyword>
<dbReference type="PROSITE" id="PS51935">
    <property type="entry name" value="NLPC_P60"/>
    <property type="match status" value="1"/>
</dbReference>
<evidence type="ECO:0000313" key="7">
    <source>
        <dbReference type="EMBL" id="MFD1518217.1"/>
    </source>
</evidence>
<comment type="caution">
    <text evidence="7">The sequence shown here is derived from an EMBL/GenBank/DDBJ whole genome shotgun (WGS) entry which is preliminary data.</text>
</comment>
<accession>A0ABW4ET37</accession>
<keyword evidence="4" id="KW-0788">Thiol protease</keyword>
<reference evidence="8" key="1">
    <citation type="journal article" date="2019" name="Int. J. Syst. Evol. Microbiol.">
        <title>The Global Catalogue of Microorganisms (GCM) 10K type strain sequencing project: providing services to taxonomists for standard genome sequencing and annotation.</title>
        <authorList>
            <consortium name="The Broad Institute Genomics Platform"/>
            <consortium name="The Broad Institute Genome Sequencing Center for Infectious Disease"/>
            <person name="Wu L."/>
            <person name="Ma J."/>
        </authorList>
    </citation>
    <scope>NUCLEOTIDE SEQUENCE [LARGE SCALE GENOMIC DNA]</scope>
    <source>
        <strain evidence="8">CCM 7043</strain>
    </source>
</reference>
<evidence type="ECO:0000256" key="1">
    <source>
        <dbReference type="ARBA" id="ARBA00007074"/>
    </source>
</evidence>
<dbReference type="RefSeq" id="WP_344720365.1">
    <property type="nucleotide sequence ID" value="NZ_BAAAUS010000006.1"/>
</dbReference>
<dbReference type="InterPro" id="IPR000064">
    <property type="entry name" value="NLP_P60_dom"/>
</dbReference>
<organism evidence="7 8">
    <name type="scientific">Pseudonocardia yunnanensis</name>
    <dbReference type="NCBI Taxonomy" id="58107"/>
    <lineage>
        <taxon>Bacteria</taxon>
        <taxon>Bacillati</taxon>
        <taxon>Actinomycetota</taxon>
        <taxon>Actinomycetes</taxon>
        <taxon>Pseudonocardiales</taxon>
        <taxon>Pseudonocardiaceae</taxon>
        <taxon>Pseudonocardia</taxon>
    </lineage>
</organism>
<dbReference type="EMBL" id="JBHUCO010000012">
    <property type="protein sequence ID" value="MFD1518217.1"/>
    <property type="molecule type" value="Genomic_DNA"/>
</dbReference>
<feature type="domain" description="NlpC/P60" evidence="6">
    <location>
        <begin position="86"/>
        <end position="200"/>
    </location>
</feature>
<evidence type="ECO:0000259" key="6">
    <source>
        <dbReference type="PROSITE" id="PS51935"/>
    </source>
</evidence>
<dbReference type="SUPFAM" id="SSF54001">
    <property type="entry name" value="Cysteine proteinases"/>
    <property type="match status" value="1"/>
</dbReference>
<proteinExistence type="inferred from homology"/>
<feature type="chain" id="PRO_5046126001" evidence="5">
    <location>
        <begin position="23"/>
        <end position="200"/>
    </location>
</feature>
<evidence type="ECO:0000256" key="3">
    <source>
        <dbReference type="ARBA" id="ARBA00022801"/>
    </source>
</evidence>
<evidence type="ECO:0000256" key="2">
    <source>
        <dbReference type="ARBA" id="ARBA00022670"/>
    </source>
</evidence>
<comment type="similarity">
    <text evidence="1">Belongs to the peptidase C40 family.</text>
</comment>